<dbReference type="PANTHER" id="PTHR19376:SF37">
    <property type="entry name" value="DNA-DIRECTED RNA POLYMERASE II SUBUNIT RPB1"/>
    <property type="match status" value="1"/>
</dbReference>
<proteinExistence type="predicted"/>
<evidence type="ECO:0000256" key="3">
    <source>
        <dbReference type="ARBA" id="ARBA00022679"/>
    </source>
</evidence>
<feature type="domain" description="RNA polymerase Rpb1" evidence="6">
    <location>
        <begin position="45"/>
        <end position="125"/>
    </location>
</feature>
<dbReference type="RefSeq" id="XP_002776015.1">
    <property type="nucleotide sequence ID" value="XM_002775969.1"/>
</dbReference>
<evidence type="ECO:0000256" key="4">
    <source>
        <dbReference type="ARBA" id="ARBA00022695"/>
    </source>
</evidence>
<keyword evidence="4" id="KW-0548">Nucleotidyltransferase</keyword>
<dbReference type="AlphaFoldDB" id="C5L612"/>
<dbReference type="EMBL" id="GG679668">
    <property type="protein sequence ID" value="EER07831.1"/>
    <property type="molecule type" value="Genomic_DNA"/>
</dbReference>
<dbReference type="OrthoDB" id="270392at2759"/>
<dbReference type="GO" id="GO:0003677">
    <property type="term" value="F:DNA binding"/>
    <property type="evidence" value="ECO:0007669"/>
    <property type="project" value="InterPro"/>
</dbReference>
<dbReference type="SUPFAM" id="SSF64484">
    <property type="entry name" value="beta and beta-prime subunits of DNA dependent RNA-polymerase"/>
    <property type="match status" value="1"/>
</dbReference>
<dbReference type="InParanoid" id="C5L612"/>
<dbReference type="InterPro" id="IPR045867">
    <property type="entry name" value="DNA-dir_RpoC_beta_prime"/>
</dbReference>
<dbReference type="Pfam" id="PF04998">
    <property type="entry name" value="RNA_pol_Rpb1_5"/>
    <property type="match status" value="1"/>
</dbReference>
<evidence type="ECO:0000256" key="5">
    <source>
        <dbReference type="ARBA" id="ARBA00023163"/>
    </source>
</evidence>
<evidence type="ECO:0000259" key="6">
    <source>
        <dbReference type="Pfam" id="PF04998"/>
    </source>
</evidence>
<keyword evidence="5" id="KW-0804">Transcription</keyword>
<dbReference type="GeneID" id="9043037"/>
<evidence type="ECO:0000256" key="1">
    <source>
        <dbReference type="ARBA" id="ARBA00012418"/>
    </source>
</evidence>
<keyword evidence="8" id="KW-1185">Reference proteome</keyword>
<protein>
    <recommendedName>
        <fullName evidence="1">DNA-directed RNA polymerase</fullName>
        <ecNumber evidence="1">2.7.7.6</ecNumber>
    </recommendedName>
</protein>
<keyword evidence="2 7" id="KW-0240">DNA-directed RNA polymerase</keyword>
<evidence type="ECO:0000256" key="2">
    <source>
        <dbReference type="ARBA" id="ARBA00022478"/>
    </source>
</evidence>
<dbReference type="EC" id="2.7.7.6" evidence="1"/>
<dbReference type="GO" id="GO:0005665">
    <property type="term" value="C:RNA polymerase II, core complex"/>
    <property type="evidence" value="ECO:0007669"/>
    <property type="project" value="TreeGrafter"/>
</dbReference>
<reference evidence="7 8" key="1">
    <citation type="submission" date="2008-07" db="EMBL/GenBank/DDBJ databases">
        <authorList>
            <person name="El-Sayed N."/>
            <person name="Caler E."/>
            <person name="Inman J."/>
            <person name="Amedeo P."/>
            <person name="Hass B."/>
            <person name="Wortman J."/>
        </authorList>
    </citation>
    <scope>NUCLEOTIDE SEQUENCE [LARGE SCALE GENOMIC DNA]</scope>
    <source>
        <strain evidence="8">ATCC 50983 / TXsc</strain>
    </source>
</reference>
<gene>
    <name evidence="7" type="ORF">Pmar_PMAR012148</name>
</gene>
<keyword evidence="3" id="KW-0808">Transferase</keyword>
<dbReference type="GO" id="GO:0006351">
    <property type="term" value="P:DNA-templated transcription"/>
    <property type="evidence" value="ECO:0007669"/>
    <property type="project" value="InterPro"/>
</dbReference>
<accession>C5L612</accession>
<evidence type="ECO:0000313" key="8">
    <source>
        <dbReference type="Proteomes" id="UP000007800"/>
    </source>
</evidence>
<dbReference type="PANTHER" id="PTHR19376">
    <property type="entry name" value="DNA-DIRECTED RNA POLYMERASE"/>
    <property type="match status" value="1"/>
</dbReference>
<sequence>MKDDEEDEGIPGVTKCYMRQYNRVQHSSDVGTFVLQAHLRYHLASRKLLGRDRLRQRAVDWLLGEVEQRFEKSLIAAGESVGTIAAQSIGEPATQMTSNTFHFASVGSKNVTLGVPRLEEIIKVTLAT</sequence>
<evidence type="ECO:0000313" key="7">
    <source>
        <dbReference type="EMBL" id="EER07831.1"/>
    </source>
</evidence>
<dbReference type="Proteomes" id="UP000007800">
    <property type="component" value="Unassembled WGS sequence"/>
</dbReference>
<dbReference type="InterPro" id="IPR007081">
    <property type="entry name" value="RNA_pol_Rpb1_5"/>
</dbReference>
<organism evidence="8">
    <name type="scientific">Perkinsus marinus (strain ATCC 50983 / TXsc)</name>
    <dbReference type="NCBI Taxonomy" id="423536"/>
    <lineage>
        <taxon>Eukaryota</taxon>
        <taxon>Sar</taxon>
        <taxon>Alveolata</taxon>
        <taxon>Perkinsozoa</taxon>
        <taxon>Perkinsea</taxon>
        <taxon>Perkinsida</taxon>
        <taxon>Perkinsidae</taxon>
        <taxon>Perkinsus</taxon>
    </lineage>
</organism>
<name>C5L612_PERM5</name>
<dbReference type="GO" id="GO:0003899">
    <property type="term" value="F:DNA-directed RNA polymerase activity"/>
    <property type="evidence" value="ECO:0007669"/>
    <property type="project" value="UniProtKB-EC"/>
</dbReference>